<organism evidence="2 3">
    <name type="scientific">Lasius platythorax</name>
    <dbReference type="NCBI Taxonomy" id="488582"/>
    <lineage>
        <taxon>Eukaryota</taxon>
        <taxon>Metazoa</taxon>
        <taxon>Ecdysozoa</taxon>
        <taxon>Arthropoda</taxon>
        <taxon>Hexapoda</taxon>
        <taxon>Insecta</taxon>
        <taxon>Pterygota</taxon>
        <taxon>Neoptera</taxon>
        <taxon>Endopterygota</taxon>
        <taxon>Hymenoptera</taxon>
        <taxon>Apocrita</taxon>
        <taxon>Aculeata</taxon>
        <taxon>Formicoidea</taxon>
        <taxon>Formicidae</taxon>
        <taxon>Formicinae</taxon>
        <taxon>Lasius</taxon>
        <taxon>Lasius</taxon>
    </lineage>
</organism>
<sequence length="126" mass="14145">MATSPGAASLPSATVAGSYAVVIIIVPVPLQQAFELRRVYIQFVSRNYNLLRIGAADDAEELRAALLFAHLRALGDRCLLSRFDIEDVSSLMTKTDFNNARDSRKWIFVARFLDYDKLILRKIIVV</sequence>
<keyword evidence="3" id="KW-1185">Reference proteome</keyword>
<keyword evidence="1" id="KW-1133">Transmembrane helix</keyword>
<evidence type="ECO:0000313" key="2">
    <source>
        <dbReference type="EMBL" id="CAL1676157.1"/>
    </source>
</evidence>
<evidence type="ECO:0000313" key="3">
    <source>
        <dbReference type="Proteomes" id="UP001497644"/>
    </source>
</evidence>
<keyword evidence="1" id="KW-0812">Transmembrane</keyword>
<name>A0AAV2N8M9_9HYME</name>
<reference evidence="2" key="1">
    <citation type="submission" date="2024-04" db="EMBL/GenBank/DDBJ databases">
        <authorList>
            <consortium name="Molecular Ecology Group"/>
        </authorList>
    </citation>
    <scope>NUCLEOTIDE SEQUENCE</scope>
</reference>
<protein>
    <submittedName>
        <fullName evidence="2">Uncharacterized protein</fullName>
    </submittedName>
</protein>
<keyword evidence="1" id="KW-0472">Membrane</keyword>
<accession>A0AAV2N8M9</accession>
<feature type="transmembrane region" description="Helical" evidence="1">
    <location>
        <begin position="12"/>
        <end position="30"/>
    </location>
</feature>
<gene>
    <name evidence="2" type="ORF">LPLAT_LOCUS2395</name>
</gene>
<dbReference type="AlphaFoldDB" id="A0AAV2N8M9"/>
<evidence type="ECO:0000256" key="1">
    <source>
        <dbReference type="SAM" id="Phobius"/>
    </source>
</evidence>
<proteinExistence type="predicted"/>
<dbReference type="Proteomes" id="UP001497644">
    <property type="component" value="Chromosome 11"/>
</dbReference>
<dbReference type="EMBL" id="OZ034834">
    <property type="protein sequence ID" value="CAL1676157.1"/>
    <property type="molecule type" value="Genomic_DNA"/>
</dbReference>